<evidence type="ECO:0000313" key="3">
    <source>
        <dbReference type="Proteomes" id="UP000199345"/>
    </source>
</evidence>
<evidence type="ECO:0000313" key="2">
    <source>
        <dbReference type="EMBL" id="SET58082.1"/>
    </source>
</evidence>
<reference evidence="3" key="1">
    <citation type="submission" date="2016-10" db="EMBL/GenBank/DDBJ databases">
        <authorList>
            <person name="Varghese N."/>
            <person name="Submissions S."/>
        </authorList>
    </citation>
    <scope>NUCLEOTIDE SEQUENCE [LARGE SCALE GENOMIC DNA]</scope>
    <source>
        <strain evidence="3">Nm71</strain>
    </source>
</reference>
<keyword evidence="3" id="KW-1185">Reference proteome</keyword>
<dbReference type="AlphaFoldDB" id="A0A1I0FIJ9"/>
<dbReference type="PROSITE" id="PS51257">
    <property type="entry name" value="PROKAR_LIPOPROTEIN"/>
    <property type="match status" value="1"/>
</dbReference>
<proteinExistence type="predicted"/>
<name>A0A1I0FIJ9_9PROT</name>
<feature type="region of interest" description="Disordered" evidence="1">
    <location>
        <begin position="25"/>
        <end position="62"/>
    </location>
</feature>
<dbReference type="RefSeq" id="WP_090661385.1">
    <property type="nucleotide sequence ID" value="NZ_FOIA01000039.1"/>
</dbReference>
<evidence type="ECO:0008006" key="4">
    <source>
        <dbReference type="Google" id="ProtNLM"/>
    </source>
</evidence>
<gene>
    <name evidence="2" type="ORF">SAMN05216326_13910</name>
</gene>
<dbReference type="Proteomes" id="UP000199345">
    <property type="component" value="Unassembled WGS sequence"/>
</dbReference>
<accession>A0A1I0FIJ9</accession>
<protein>
    <recommendedName>
        <fullName evidence="4">Lipoprotein</fullName>
    </recommendedName>
</protein>
<feature type="compositionally biased region" description="Basic and acidic residues" evidence="1">
    <location>
        <begin position="25"/>
        <end position="47"/>
    </location>
</feature>
<dbReference type="EMBL" id="FOIA01000039">
    <property type="protein sequence ID" value="SET58082.1"/>
    <property type="molecule type" value="Genomic_DNA"/>
</dbReference>
<feature type="compositionally biased region" description="Polar residues" evidence="1">
    <location>
        <begin position="51"/>
        <end position="62"/>
    </location>
</feature>
<sequence>MKPFSIFPITIVTILFLLLTGCEPTDGKLELKEPKKELSEMPERKGWFDTPISQQPADESTE</sequence>
<evidence type="ECO:0000256" key="1">
    <source>
        <dbReference type="SAM" id="MobiDB-lite"/>
    </source>
</evidence>
<organism evidence="2 3">
    <name type="scientific">Nitrosomonas marina</name>
    <dbReference type="NCBI Taxonomy" id="917"/>
    <lineage>
        <taxon>Bacteria</taxon>
        <taxon>Pseudomonadati</taxon>
        <taxon>Pseudomonadota</taxon>
        <taxon>Betaproteobacteria</taxon>
        <taxon>Nitrosomonadales</taxon>
        <taxon>Nitrosomonadaceae</taxon>
        <taxon>Nitrosomonas</taxon>
    </lineage>
</organism>